<sequence>MQRSRCLYLRFVTDAASGLSFSLDSTDDLCPGNISYSEADFRQLFKPTGALKPSARRLRTREKKLCRPTRELKGRQDPPLLELLEISDYLPVRLETAESSLHVKEASGLAKPVHVVAHQDHIILDNSSKYHKKVQRWSSPAPQRWTGLHQVAAHPDQKSVTTGIPKRDQTYLTDQVQPTVSASWTPPGPGPQSGSGEDSESSDSDSWAAAQYSAHDGDHNRRVIQRLLAQLFHSQDRDPSGQDRPLDPRLVVSLLTSLSSRTALVRSLLAEQLNSSEWSSRLTACNALSGLKGPINKDVVHKLRDLMWSEQRCMVRLAAAEALKKLGKVQHVHRDLRLKLEEGRMEALDIVVQLKLMTVTLLEPFVSCLSDESASVRKQACETAGGLLLSEEAVRETANTEQMTCRMFAFASVSKLFPVVSCLLELLVNDPAKEVRLSAIRAVGALALPSSEVQEVLQLSVETDEEAELRLASCHLLQSAGASSAQLKDFLLQRLQVEDSRPVRRMMKEMLHRFNRSLQEEHHTATHINLQMKHVYEWRVLAEKVLLLEKLQAEGTPGQSKSPA</sequence>
<gene>
    <name evidence="1" type="ORF">L3Q82_026191</name>
</gene>
<dbReference type="EMBL" id="CM041539">
    <property type="protein sequence ID" value="KAI3367382.1"/>
    <property type="molecule type" value="Genomic_DNA"/>
</dbReference>
<dbReference type="Proteomes" id="UP000831701">
    <property type="component" value="Chromosome 9"/>
</dbReference>
<accession>A0ACB8WHR3</accession>
<protein>
    <submittedName>
        <fullName evidence="1">Uncharacterized protein</fullName>
    </submittedName>
</protein>
<reference evidence="1" key="1">
    <citation type="submission" date="2022-04" db="EMBL/GenBank/DDBJ databases">
        <title>Jade perch genome.</title>
        <authorList>
            <person name="Chao B."/>
        </authorList>
    </citation>
    <scope>NUCLEOTIDE SEQUENCE</scope>
    <source>
        <strain evidence="1">CB-2022</strain>
    </source>
</reference>
<feature type="non-terminal residue" evidence="1">
    <location>
        <position position="564"/>
    </location>
</feature>
<keyword evidence="2" id="KW-1185">Reference proteome</keyword>
<comment type="caution">
    <text evidence="1">The sequence shown here is derived from an EMBL/GenBank/DDBJ whole genome shotgun (WGS) entry which is preliminary data.</text>
</comment>
<proteinExistence type="predicted"/>
<evidence type="ECO:0000313" key="2">
    <source>
        <dbReference type="Proteomes" id="UP000831701"/>
    </source>
</evidence>
<organism evidence="1 2">
    <name type="scientific">Scortum barcoo</name>
    <name type="common">barcoo grunter</name>
    <dbReference type="NCBI Taxonomy" id="214431"/>
    <lineage>
        <taxon>Eukaryota</taxon>
        <taxon>Metazoa</taxon>
        <taxon>Chordata</taxon>
        <taxon>Craniata</taxon>
        <taxon>Vertebrata</taxon>
        <taxon>Euteleostomi</taxon>
        <taxon>Actinopterygii</taxon>
        <taxon>Neopterygii</taxon>
        <taxon>Teleostei</taxon>
        <taxon>Neoteleostei</taxon>
        <taxon>Acanthomorphata</taxon>
        <taxon>Eupercaria</taxon>
        <taxon>Centrarchiformes</taxon>
        <taxon>Terapontoidei</taxon>
        <taxon>Terapontidae</taxon>
        <taxon>Scortum</taxon>
    </lineage>
</organism>
<evidence type="ECO:0000313" key="1">
    <source>
        <dbReference type="EMBL" id="KAI3367382.1"/>
    </source>
</evidence>
<name>A0ACB8WHR3_9TELE</name>